<keyword evidence="4" id="KW-1185">Reference proteome</keyword>
<feature type="chain" id="PRO_5045511252" evidence="2">
    <location>
        <begin position="18"/>
        <end position="715"/>
    </location>
</feature>
<keyword evidence="2" id="KW-0732">Signal</keyword>
<dbReference type="Proteomes" id="UP000632222">
    <property type="component" value="Unassembled WGS sequence"/>
</dbReference>
<evidence type="ECO:0000313" key="3">
    <source>
        <dbReference type="EMBL" id="GGJ26525.1"/>
    </source>
</evidence>
<evidence type="ECO:0000256" key="1">
    <source>
        <dbReference type="SAM" id="MobiDB-lite"/>
    </source>
</evidence>
<feature type="compositionally biased region" description="Basic and acidic residues" evidence="1">
    <location>
        <begin position="455"/>
        <end position="465"/>
    </location>
</feature>
<reference evidence="4" key="1">
    <citation type="journal article" date="2019" name="Int. J. Syst. Evol. Microbiol.">
        <title>The Global Catalogue of Microorganisms (GCM) 10K type strain sequencing project: providing services to taxonomists for standard genome sequencing and annotation.</title>
        <authorList>
            <consortium name="The Broad Institute Genomics Platform"/>
            <consortium name="The Broad Institute Genome Sequencing Center for Infectious Disease"/>
            <person name="Wu L."/>
            <person name="Ma J."/>
        </authorList>
    </citation>
    <scope>NUCLEOTIDE SEQUENCE [LARGE SCALE GENOMIC DNA]</scope>
    <source>
        <strain evidence="4">JCM 14370</strain>
    </source>
</reference>
<comment type="caution">
    <text evidence="3">The sequence shown here is derived from an EMBL/GenBank/DDBJ whole genome shotgun (WGS) entry which is preliminary data.</text>
</comment>
<accession>A0ABQ2CW34</accession>
<dbReference type="EMBL" id="BMOD01000002">
    <property type="protein sequence ID" value="GGJ26525.1"/>
    <property type="molecule type" value="Genomic_DNA"/>
</dbReference>
<proteinExistence type="predicted"/>
<dbReference type="RefSeq" id="WP_189001044.1">
    <property type="nucleotide sequence ID" value="NZ_BMOD01000002.1"/>
</dbReference>
<evidence type="ECO:0000256" key="2">
    <source>
        <dbReference type="SAM" id="SignalP"/>
    </source>
</evidence>
<gene>
    <name evidence="3" type="ORF">GCM10008938_10890</name>
</gene>
<organism evidence="3 4">
    <name type="scientific">Deinococcus roseus</name>
    <dbReference type="NCBI Taxonomy" id="392414"/>
    <lineage>
        <taxon>Bacteria</taxon>
        <taxon>Thermotogati</taxon>
        <taxon>Deinococcota</taxon>
        <taxon>Deinococci</taxon>
        <taxon>Deinococcales</taxon>
        <taxon>Deinococcaceae</taxon>
        <taxon>Deinococcus</taxon>
    </lineage>
</organism>
<evidence type="ECO:0000313" key="4">
    <source>
        <dbReference type="Proteomes" id="UP000632222"/>
    </source>
</evidence>
<sequence>MKRILLTALAFGSLALAAPTQINLLNTPIQADAEQQGNQVWVSAIPFWQAAGGQFLGIDPSTLSIKVQYQGKVLQLKFSLRNNQPYFLLSDLTDQLKLTVVRQNGAYVLTAQDAVAAPVVLPVSPPEPLPVVTACAAPSWKGGPVSRADLVQDAKDLYDRVDAGEDISGFLKKRFEALGIPVLPLAQSVPQLKQSKMLVPDLQLALMNRAFQQGNLIGVKSYLDLLKQRGVTFKTDLNCALQGLADQNSFSPEETVLAYILLLGQERTLRDGVSSTSVWGDGFLDPLQMALLNVLIGVQNHPLAVAQKPRNHFNLFALLWTDWLTDWVKGMPAGKAQSTLVGGPLQDLLGSSTSWKDLPRDALCSSLTLYGFKLDLSVEKPNLYRKLPDDASRPFLTTVKLKVQFQDDYSKNVLFGIVDVKTLLGDLGCKVPDPGDAKNTSLEWQLDDTLQKHGDLDIKPTHTDDTGSATATYRTKDDKTPRAYRVKRKSDIGRIGVQLTGLLSDLRGIEAAVRSSGKAATADQRITVNYYEPPKLKFLMDSDLRLSGDGGGTRMVVQSEFPLEAYFEGETLKGYRGSGVINVKQLSLDPKKCTVSGTPGQAVVHLVIDDPDSEDLKMLLQVGKPTGGGVAPMMELHCPAPGPVPPIDAWTSPFIGAHEGELGTLLDPNPQAGLLIKHWQLPHTTILGVKSYSGSHPAGKGTITETTTLTLDLLP</sequence>
<feature type="signal peptide" evidence="2">
    <location>
        <begin position="1"/>
        <end position="17"/>
    </location>
</feature>
<feature type="region of interest" description="Disordered" evidence="1">
    <location>
        <begin position="455"/>
        <end position="479"/>
    </location>
</feature>
<name>A0ABQ2CW34_9DEIO</name>
<protein>
    <submittedName>
        <fullName evidence="3">Uncharacterized protein</fullName>
    </submittedName>
</protein>